<keyword evidence="8 12" id="KW-1133">Transmembrane helix</keyword>
<reference evidence="13 14" key="1">
    <citation type="journal article" date="2024" name="Commun. Biol.">
        <title>Comparative genomic analysis of thermophilic fungi reveals convergent evolutionary adaptations and gene losses.</title>
        <authorList>
            <person name="Steindorff A.S."/>
            <person name="Aguilar-Pontes M.V."/>
            <person name="Robinson A.J."/>
            <person name="Andreopoulos B."/>
            <person name="LaButti K."/>
            <person name="Kuo A."/>
            <person name="Mondo S."/>
            <person name="Riley R."/>
            <person name="Otillar R."/>
            <person name="Haridas S."/>
            <person name="Lipzen A."/>
            <person name="Grimwood J."/>
            <person name="Schmutz J."/>
            <person name="Clum A."/>
            <person name="Reid I.D."/>
            <person name="Moisan M.C."/>
            <person name="Butler G."/>
            <person name="Nguyen T.T.M."/>
            <person name="Dewar K."/>
            <person name="Conant G."/>
            <person name="Drula E."/>
            <person name="Henrissat B."/>
            <person name="Hansel C."/>
            <person name="Singer S."/>
            <person name="Hutchinson M.I."/>
            <person name="de Vries R.P."/>
            <person name="Natvig D.O."/>
            <person name="Powell A.J."/>
            <person name="Tsang A."/>
            <person name="Grigoriev I.V."/>
        </authorList>
    </citation>
    <scope>NUCLEOTIDE SEQUENCE [LARGE SCALE GENOMIC DNA]</scope>
    <source>
        <strain evidence="13 14">ATCC 24622</strain>
    </source>
</reference>
<gene>
    <name evidence="13" type="ORF">VTK73DRAFT_8506</name>
</gene>
<protein>
    <recommendedName>
        <fullName evidence="5">UDP-N-acetylglucosamine transferase subunit ALG14</fullName>
    </recommendedName>
    <alternativeName>
        <fullName evidence="10">Asparagine-linked glycosylation protein 14</fullName>
    </alternativeName>
</protein>
<evidence type="ECO:0000256" key="9">
    <source>
        <dbReference type="ARBA" id="ARBA00023136"/>
    </source>
</evidence>
<feature type="transmembrane region" description="Helical" evidence="12">
    <location>
        <begin position="105"/>
        <end position="126"/>
    </location>
</feature>
<dbReference type="Proteomes" id="UP001586593">
    <property type="component" value="Unassembled WGS sequence"/>
</dbReference>
<accession>A0ABR3XPS7</accession>
<dbReference type="InterPro" id="IPR013969">
    <property type="entry name" value="Oligosacch_biosynth_Alg14"/>
</dbReference>
<dbReference type="PANTHER" id="PTHR12154:SF4">
    <property type="entry name" value="UDP-N-ACETYLGLUCOSAMINE TRANSFERASE SUBUNIT ALG14 HOMOLOG"/>
    <property type="match status" value="1"/>
</dbReference>
<keyword evidence="7" id="KW-0256">Endoplasmic reticulum</keyword>
<dbReference type="PANTHER" id="PTHR12154">
    <property type="entry name" value="GLYCOSYL TRANSFERASE-RELATED"/>
    <property type="match status" value="1"/>
</dbReference>
<evidence type="ECO:0000256" key="11">
    <source>
        <dbReference type="SAM" id="MobiDB-lite"/>
    </source>
</evidence>
<organism evidence="13 14">
    <name type="scientific">Phialemonium thermophilum</name>
    <dbReference type="NCBI Taxonomy" id="223376"/>
    <lineage>
        <taxon>Eukaryota</taxon>
        <taxon>Fungi</taxon>
        <taxon>Dikarya</taxon>
        <taxon>Ascomycota</taxon>
        <taxon>Pezizomycotina</taxon>
        <taxon>Sordariomycetes</taxon>
        <taxon>Sordariomycetidae</taxon>
        <taxon>Cephalothecales</taxon>
        <taxon>Cephalothecaceae</taxon>
        <taxon>Phialemonium</taxon>
    </lineage>
</organism>
<keyword evidence="6 12" id="KW-0812">Transmembrane</keyword>
<keyword evidence="14" id="KW-1185">Reference proteome</keyword>
<feature type="region of interest" description="Disordered" evidence="11">
    <location>
        <begin position="1"/>
        <end position="43"/>
    </location>
</feature>
<evidence type="ECO:0000256" key="1">
    <source>
        <dbReference type="ARBA" id="ARBA00004389"/>
    </source>
</evidence>
<evidence type="ECO:0000256" key="8">
    <source>
        <dbReference type="ARBA" id="ARBA00022989"/>
    </source>
</evidence>
<comment type="subunit">
    <text evidence="4">Heterodimer with ALG13 to form a functional enzyme.</text>
</comment>
<evidence type="ECO:0000256" key="2">
    <source>
        <dbReference type="ARBA" id="ARBA00004590"/>
    </source>
</evidence>
<feature type="compositionally biased region" description="Polar residues" evidence="11">
    <location>
        <begin position="19"/>
        <end position="31"/>
    </location>
</feature>
<dbReference type="Pfam" id="PF08660">
    <property type="entry name" value="Alg14"/>
    <property type="match status" value="1"/>
</dbReference>
<feature type="transmembrane region" description="Helical" evidence="12">
    <location>
        <begin position="279"/>
        <end position="302"/>
    </location>
</feature>
<proteinExistence type="inferred from homology"/>
<name>A0ABR3XPS7_9PEZI</name>
<comment type="similarity">
    <text evidence="3">Belongs to the ALG14 family.</text>
</comment>
<keyword evidence="9 12" id="KW-0472">Membrane</keyword>
<evidence type="ECO:0000256" key="3">
    <source>
        <dbReference type="ARBA" id="ARBA00009731"/>
    </source>
</evidence>
<sequence length="366" mass="40331">MPSIAPAPRSGQFKEISEHSNVSSYQLQESPGGNEFIFGPIGSNPADLPGTDDRISPSDLSKSDLTAGTISPSLKAEMEALGEDAAAVQIFGGLVLVGAAGVLSLFYLSISSIVACITVAVGFVVWRHYSLKGAQSETRGRIWLDTQQPTRPETGHLPAVYFLYVLGSGGHTAEMCEMIKKTFRGNRNIHRRYVSTTGDTQSALAIARLETLIKESYPLDARGSWDHFQVKRARAVHQPFYTAWYTSLWSAMTIVNALTREPNERPFSEHGDLFKYPHLVVTNGPGTGFVLCFVAHLLKIFYLVPPNRLKLVYVESWAHTRSLSLTGKLFHWTGIADLFCVQHRSLAEKFGKLYVGVVAERTTPVD</sequence>
<evidence type="ECO:0000256" key="7">
    <source>
        <dbReference type="ARBA" id="ARBA00022824"/>
    </source>
</evidence>
<evidence type="ECO:0000256" key="4">
    <source>
        <dbReference type="ARBA" id="ARBA00011335"/>
    </source>
</evidence>
<dbReference type="EMBL" id="JAZHXJ010000062">
    <property type="protein sequence ID" value="KAL1877597.1"/>
    <property type="molecule type" value="Genomic_DNA"/>
</dbReference>
<comment type="subcellular location">
    <subcellularLocation>
        <location evidence="1">Endoplasmic reticulum membrane</location>
        <topology evidence="1">Single-pass membrane protein</topology>
    </subcellularLocation>
    <subcellularLocation>
        <location evidence="2">Nucleus membrane</location>
        <topology evidence="2">Single-pass membrane protein</topology>
    </subcellularLocation>
</comment>
<comment type="caution">
    <text evidence="13">The sequence shown here is derived from an EMBL/GenBank/DDBJ whole genome shotgun (WGS) entry which is preliminary data.</text>
</comment>
<feature type="transmembrane region" description="Helical" evidence="12">
    <location>
        <begin position="240"/>
        <end position="259"/>
    </location>
</feature>
<evidence type="ECO:0000256" key="10">
    <source>
        <dbReference type="ARBA" id="ARBA00032062"/>
    </source>
</evidence>
<evidence type="ECO:0000313" key="13">
    <source>
        <dbReference type="EMBL" id="KAL1877597.1"/>
    </source>
</evidence>
<evidence type="ECO:0000256" key="12">
    <source>
        <dbReference type="SAM" id="Phobius"/>
    </source>
</evidence>
<evidence type="ECO:0000313" key="14">
    <source>
        <dbReference type="Proteomes" id="UP001586593"/>
    </source>
</evidence>
<evidence type="ECO:0000256" key="5">
    <source>
        <dbReference type="ARBA" id="ARBA00017467"/>
    </source>
</evidence>
<evidence type="ECO:0000256" key="6">
    <source>
        <dbReference type="ARBA" id="ARBA00022692"/>
    </source>
</evidence>